<sequence length="189" mass="20934">MPYALCPDSRDVLTQSHNSRGGKQLQAGTFCEEVEVGNALLREKGLDSVIRIGLHGAERVASDEGLISVLSTPELLLMKATDGRMAGKTADSSIKWQLCYDMTARTWWMHIAVCNPALYLVFYGVYNFQNVCWIRMSLVSGSFFFHESPSVWLALCIWETSVSLHASLPAIWPSDDAPALLPNVGRRLA</sequence>
<keyword evidence="3" id="KW-1185">Reference proteome</keyword>
<gene>
    <name evidence="2" type="ORF">QQF64_029935</name>
</gene>
<evidence type="ECO:0000313" key="2">
    <source>
        <dbReference type="EMBL" id="KAL1270919.1"/>
    </source>
</evidence>
<evidence type="ECO:0000313" key="3">
    <source>
        <dbReference type="Proteomes" id="UP001558613"/>
    </source>
</evidence>
<accession>A0ABR3N213</accession>
<keyword evidence="1" id="KW-0472">Membrane</keyword>
<protein>
    <submittedName>
        <fullName evidence="2">Uncharacterized protein</fullName>
    </submittedName>
</protein>
<comment type="caution">
    <text evidence="2">The sequence shown here is derived from an EMBL/GenBank/DDBJ whole genome shotgun (WGS) entry which is preliminary data.</text>
</comment>
<evidence type="ECO:0000256" key="1">
    <source>
        <dbReference type="SAM" id="Phobius"/>
    </source>
</evidence>
<dbReference type="Proteomes" id="UP001558613">
    <property type="component" value="Unassembled WGS sequence"/>
</dbReference>
<proteinExistence type="predicted"/>
<dbReference type="EMBL" id="JAYMGO010000007">
    <property type="protein sequence ID" value="KAL1270919.1"/>
    <property type="molecule type" value="Genomic_DNA"/>
</dbReference>
<reference evidence="2 3" key="1">
    <citation type="submission" date="2023-09" db="EMBL/GenBank/DDBJ databases">
        <authorList>
            <person name="Wang M."/>
        </authorList>
    </citation>
    <scope>NUCLEOTIDE SEQUENCE [LARGE SCALE GENOMIC DNA]</scope>
    <source>
        <strain evidence="2">GT-2023</strain>
        <tissue evidence="2">Liver</tissue>
    </source>
</reference>
<feature type="transmembrane region" description="Helical" evidence="1">
    <location>
        <begin position="107"/>
        <end position="126"/>
    </location>
</feature>
<keyword evidence="1" id="KW-0812">Transmembrane</keyword>
<organism evidence="2 3">
    <name type="scientific">Cirrhinus molitorella</name>
    <name type="common">mud carp</name>
    <dbReference type="NCBI Taxonomy" id="172907"/>
    <lineage>
        <taxon>Eukaryota</taxon>
        <taxon>Metazoa</taxon>
        <taxon>Chordata</taxon>
        <taxon>Craniata</taxon>
        <taxon>Vertebrata</taxon>
        <taxon>Euteleostomi</taxon>
        <taxon>Actinopterygii</taxon>
        <taxon>Neopterygii</taxon>
        <taxon>Teleostei</taxon>
        <taxon>Ostariophysi</taxon>
        <taxon>Cypriniformes</taxon>
        <taxon>Cyprinidae</taxon>
        <taxon>Labeoninae</taxon>
        <taxon>Labeonini</taxon>
        <taxon>Cirrhinus</taxon>
    </lineage>
</organism>
<name>A0ABR3N213_9TELE</name>
<keyword evidence="1" id="KW-1133">Transmembrane helix</keyword>